<dbReference type="Proteomes" id="UP000001357">
    <property type="component" value="Unassembled WGS sequence"/>
</dbReference>
<feature type="chain" id="PRO_5002744782" description="FAS1 domain-containing protein" evidence="1">
    <location>
        <begin position="17"/>
        <end position="356"/>
    </location>
</feature>
<dbReference type="EMBL" id="CH991543">
    <property type="protein sequence ID" value="EDQ92985.1"/>
    <property type="molecule type" value="Genomic_DNA"/>
</dbReference>
<sequence length="356" mass="38820">MKAVFVLCLLLGAVAAQQTIGDLLDMEEFQAFKSALDAANLTDSLDDDTYTIFAPTNDAFAKLNDTMVTLLLSEENLDQLQELLFHHVIAGNISASQFVNGTEYPTLLADNDVTVFFEGEGDDTSVFVMSAGDVEAEVVGLNGYVETGVVHAIDTVLIPLDFELIVPTTPAPMSTSTDDDNDVDNDDETTMMPMANGLEALLTGDVSYTLFYDAIQATNLTDRLFQNNGLTVLIPNNQAFGFLDDDELNDLFETDLDRLRSIVLLHIIDQTMTLDALVIQEDVDTIDGVKLEFDRDVFSVEVEVEDGNEADVVEGNIQFDGGVAHEINRVLMTDSATTQVASLLLVMLAVAFSKLF</sequence>
<dbReference type="GO" id="GO:0007155">
    <property type="term" value="P:cell adhesion"/>
    <property type="evidence" value="ECO:0000318"/>
    <property type="project" value="GO_Central"/>
</dbReference>
<dbReference type="Pfam" id="PF02469">
    <property type="entry name" value="Fasciclin"/>
    <property type="match status" value="2"/>
</dbReference>
<evidence type="ECO:0000313" key="4">
    <source>
        <dbReference type="Proteomes" id="UP000001357"/>
    </source>
</evidence>
<protein>
    <recommendedName>
        <fullName evidence="2">FAS1 domain-containing protein</fullName>
    </recommendedName>
</protein>
<dbReference type="SUPFAM" id="SSF82153">
    <property type="entry name" value="FAS1 domain"/>
    <property type="match status" value="2"/>
</dbReference>
<dbReference type="SMART" id="SM00554">
    <property type="entry name" value="FAS1"/>
    <property type="match status" value="2"/>
</dbReference>
<dbReference type="GO" id="GO:0005615">
    <property type="term" value="C:extracellular space"/>
    <property type="evidence" value="ECO:0000318"/>
    <property type="project" value="GO_Central"/>
</dbReference>
<dbReference type="InterPro" id="IPR000782">
    <property type="entry name" value="FAS1_domain"/>
</dbReference>
<dbReference type="PANTHER" id="PTHR10900:SF77">
    <property type="entry name" value="FI19380P1"/>
    <property type="match status" value="1"/>
</dbReference>
<dbReference type="RefSeq" id="XP_001742747.1">
    <property type="nucleotide sequence ID" value="XM_001742695.1"/>
</dbReference>
<feature type="signal peptide" evidence="1">
    <location>
        <begin position="1"/>
        <end position="16"/>
    </location>
</feature>
<feature type="domain" description="FAS1" evidence="2">
    <location>
        <begin position="16"/>
        <end position="157"/>
    </location>
</feature>
<dbReference type="GO" id="GO:0030198">
    <property type="term" value="P:extracellular matrix organization"/>
    <property type="evidence" value="ECO:0000318"/>
    <property type="project" value="GO_Central"/>
</dbReference>
<dbReference type="KEGG" id="mbr:MONBRDRAFT_22287"/>
<dbReference type="GO" id="GO:0050839">
    <property type="term" value="F:cell adhesion molecule binding"/>
    <property type="evidence" value="ECO:0000318"/>
    <property type="project" value="GO_Central"/>
</dbReference>
<dbReference type="eggNOG" id="KOG1437">
    <property type="taxonomic scope" value="Eukaryota"/>
</dbReference>
<evidence type="ECO:0000259" key="2">
    <source>
        <dbReference type="PROSITE" id="PS50213"/>
    </source>
</evidence>
<dbReference type="InterPro" id="IPR036378">
    <property type="entry name" value="FAS1_dom_sf"/>
</dbReference>
<dbReference type="GeneID" id="5887631"/>
<proteinExistence type="predicted"/>
<evidence type="ECO:0000256" key="1">
    <source>
        <dbReference type="SAM" id="SignalP"/>
    </source>
</evidence>
<evidence type="ECO:0000313" key="3">
    <source>
        <dbReference type="EMBL" id="EDQ92985.1"/>
    </source>
</evidence>
<feature type="domain" description="FAS1" evidence="2">
    <location>
        <begin position="195"/>
        <end position="331"/>
    </location>
</feature>
<dbReference type="PROSITE" id="PS50213">
    <property type="entry name" value="FAS1"/>
    <property type="match status" value="2"/>
</dbReference>
<dbReference type="InterPro" id="IPR050904">
    <property type="entry name" value="Adhesion/Biosynth-related"/>
</dbReference>
<accession>A9UQ48</accession>
<dbReference type="AlphaFoldDB" id="A9UQ48"/>
<name>A9UQ48_MONBE</name>
<keyword evidence="4" id="KW-1185">Reference proteome</keyword>
<dbReference type="PANTHER" id="PTHR10900">
    <property type="entry name" value="PERIOSTIN-RELATED"/>
    <property type="match status" value="1"/>
</dbReference>
<gene>
    <name evidence="3" type="ORF">MONBRDRAFT_22287</name>
</gene>
<reference evidence="3 4" key="1">
    <citation type="journal article" date="2008" name="Nature">
        <title>The genome of the choanoflagellate Monosiga brevicollis and the origin of metazoans.</title>
        <authorList>
            <consortium name="JGI Sequencing"/>
            <person name="King N."/>
            <person name="Westbrook M.J."/>
            <person name="Young S.L."/>
            <person name="Kuo A."/>
            <person name="Abedin M."/>
            <person name="Chapman J."/>
            <person name="Fairclough S."/>
            <person name="Hellsten U."/>
            <person name="Isogai Y."/>
            <person name="Letunic I."/>
            <person name="Marr M."/>
            <person name="Pincus D."/>
            <person name="Putnam N."/>
            <person name="Rokas A."/>
            <person name="Wright K.J."/>
            <person name="Zuzow R."/>
            <person name="Dirks W."/>
            <person name="Good M."/>
            <person name="Goodstein D."/>
            <person name="Lemons D."/>
            <person name="Li W."/>
            <person name="Lyons J.B."/>
            <person name="Morris A."/>
            <person name="Nichols S."/>
            <person name="Richter D.J."/>
            <person name="Salamov A."/>
            <person name="Bork P."/>
            <person name="Lim W.A."/>
            <person name="Manning G."/>
            <person name="Miller W.T."/>
            <person name="McGinnis W."/>
            <person name="Shapiro H."/>
            <person name="Tjian R."/>
            <person name="Grigoriev I.V."/>
            <person name="Rokhsar D."/>
        </authorList>
    </citation>
    <scope>NUCLEOTIDE SEQUENCE [LARGE SCALE GENOMIC DNA]</scope>
    <source>
        <strain evidence="4">MX1 / ATCC 50154</strain>
    </source>
</reference>
<dbReference type="Gene3D" id="2.30.180.10">
    <property type="entry name" value="FAS1 domain"/>
    <property type="match status" value="2"/>
</dbReference>
<dbReference type="InParanoid" id="A9UQ48"/>
<organism evidence="3 4">
    <name type="scientific">Monosiga brevicollis</name>
    <name type="common">Choanoflagellate</name>
    <dbReference type="NCBI Taxonomy" id="81824"/>
    <lineage>
        <taxon>Eukaryota</taxon>
        <taxon>Choanoflagellata</taxon>
        <taxon>Craspedida</taxon>
        <taxon>Salpingoecidae</taxon>
        <taxon>Monosiga</taxon>
    </lineage>
</organism>
<keyword evidence="1" id="KW-0732">Signal</keyword>
<dbReference type="GO" id="GO:0031012">
    <property type="term" value="C:extracellular matrix"/>
    <property type="evidence" value="ECO:0000318"/>
    <property type="project" value="GO_Central"/>
</dbReference>